<keyword evidence="9" id="KW-1185">Reference proteome</keyword>
<dbReference type="STRING" id="246410.J3K1X8"/>
<dbReference type="RefSeq" id="XP_001239630.2">
    <property type="nucleotide sequence ID" value="XM_001239629.2"/>
</dbReference>
<keyword evidence="2" id="KW-0805">Transcription regulation</keyword>
<keyword evidence="3" id="KW-0238">DNA-binding</keyword>
<sequence>MSAVGVPLDRPRNTRIAYVVGNATRGRLNAQATYLVPTAGKPTAMQSAYIPAVTGVSRSNRDDLLEEIHRLRQAAQAPESTQRTKTAPPDPSSAVSVTSVEANTLQGADTGPATLAAKTGDGVRNPLLDERPWFFPLTAEMPILVGEATDVAFATRFRQELLGNSQSHFPRTQNRSSTLQLLEQAIHTPALCDIISICKLLALFALGEAYSTRTCLSEDQFPGIGYYVSATRMLRVLSEQPRIDCVEIMMALELGYAVRFGIIMGLHLNVPQNQLPSRELQEHRNRVWWTAYILDRSWACMLGKPVSIQDEDIDVNLPSTIPWSSESTTEDFADTDYLIASLRIANLGAQITGSIYSRRTHGSSFSCRVQQAHGQINWFVSGGNKRTSARSVPGIYPRGSKARRHEK</sequence>
<dbReference type="Proteomes" id="UP000001261">
    <property type="component" value="Unassembled WGS sequence"/>
</dbReference>
<dbReference type="VEuPathDB" id="FungiDB:CIMG_13590"/>
<dbReference type="GO" id="GO:0043565">
    <property type="term" value="F:sequence-specific DNA binding"/>
    <property type="evidence" value="ECO:0007669"/>
    <property type="project" value="TreeGrafter"/>
</dbReference>
<evidence type="ECO:0000313" key="9">
    <source>
        <dbReference type="Proteomes" id="UP000001261"/>
    </source>
</evidence>
<feature type="region of interest" description="Disordered" evidence="6">
    <location>
        <begin position="386"/>
        <end position="407"/>
    </location>
</feature>
<evidence type="ECO:0000313" key="8">
    <source>
        <dbReference type="EMBL" id="EAS28047.3"/>
    </source>
</evidence>
<dbReference type="GO" id="GO:0008270">
    <property type="term" value="F:zinc ion binding"/>
    <property type="evidence" value="ECO:0007669"/>
    <property type="project" value="InterPro"/>
</dbReference>
<accession>J3K1X8</accession>
<dbReference type="InParanoid" id="J3K1X8"/>
<reference evidence="9" key="1">
    <citation type="journal article" date="2009" name="Genome Res.">
        <title>Comparative genomic analyses of the human fungal pathogens Coccidioides and their relatives.</title>
        <authorList>
            <person name="Sharpton T.J."/>
            <person name="Stajich J.E."/>
            <person name="Rounsley S.D."/>
            <person name="Gardner M.J."/>
            <person name="Wortman J.R."/>
            <person name="Jordar V.S."/>
            <person name="Maiti R."/>
            <person name="Kodira C.D."/>
            <person name="Neafsey D.E."/>
            <person name="Zeng Q."/>
            <person name="Hung C.-Y."/>
            <person name="McMahan C."/>
            <person name="Muszewska A."/>
            <person name="Grynberg M."/>
            <person name="Mandel M.A."/>
            <person name="Kellner E.M."/>
            <person name="Barker B.M."/>
            <person name="Galgiani J.N."/>
            <person name="Orbach M.J."/>
            <person name="Kirkland T.N."/>
            <person name="Cole G.T."/>
            <person name="Henn M.R."/>
            <person name="Birren B.W."/>
            <person name="Taylor J.W."/>
        </authorList>
    </citation>
    <scope>NUCLEOTIDE SEQUENCE [LARGE SCALE GENOMIC DNA]</scope>
    <source>
        <strain evidence="9">RS</strain>
    </source>
</reference>
<keyword evidence="5" id="KW-0539">Nucleus</keyword>
<evidence type="ECO:0000256" key="4">
    <source>
        <dbReference type="ARBA" id="ARBA00023163"/>
    </source>
</evidence>
<dbReference type="GeneID" id="24165217"/>
<dbReference type="InterPro" id="IPR007219">
    <property type="entry name" value="XnlR_reg_dom"/>
</dbReference>
<organism evidence="8 9">
    <name type="scientific">Coccidioides immitis (strain RS)</name>
    <name type="common">Valley fever fungus</name>
    <dbReference type="NCBI Taxonomy" id="246410"/>
    <lineage>
        <taxon>Eukaryota</taxon>
        <taxon>Fungi</taxon>
        <taxon>Dikarya</taxon>
        <taxon>Ascomycota</taxon>
        <taxon>Pezizomycotina</taxon>
        <taxon>Eurotiomycetes</taxon>
        <taxon>Eurotiomycetidae</taxon>
        <taxon>Onygenales</taxon>
        <taxon>Onygenaceae</taxon>
        <taxon>Coccidioides</taxon>
    </lineage>
</organism>
<name>J3K1X8_COCIM</name>
<evidence type="ECO:0000256" key="1">
    <source>
        <dbReference type="ARBA" id="ARBA00004123"/>
    </source>
</evidence>
<feature type="domain" description="Xylanolytic transcriptional activator regulatory" evidence="7">
    <location>
        <begin position="250"/>
        <end position="324"/>
    </location>
</feature>
<dbReference type="AlphaFoldDB" id="J3K1X8"/>
<dbReference type="OMA" id="TIPWSSE"/>
<evidence type="ECO:0000259" key="7">
    <source>
        <dbReference type="SMART" id="SM00906"/>
    </source>
</evidence>
<dbReference type="PANTHER" id="PTHR47540:SF6">
    <property type="entry name" value="ZN(II)2CYS6 TRANSCRIPTION FACTOR (EUROFUNG)"/>
    <property type="match status" value="1"/>
</dbReference>
<dbReference type="Pfam" id="PF04082">
    <property type="entry name" value="Fungal_trans"/>
    <property type="match status" value="1"/>
</dbReference>
<comment type="subcellular location">
    <subcellularLocation>
        <location evidence="1">Nucleus</location>
    </subcellularLocation>
</comment>
<protein>
    <recommendedName>
        <fullName evidence="7">Xylanolytic transcriptional activator regulatory domain-containing protein</fullName>
    </recommendedName>
</protein>
<dbReference type="CDD" id="cd12148">
    <property type="entry name" value="fungal_TF_MHR"/>
    <property type="match status" value="1"/>
</dbReference>
<evidence type="ECO:0000256" key="5">
    <source>
        <dbReference type="ARBA" id="ARBA00023242"/>
    </source>
</evidence>
<gene>
    <name evidence="8" type="ORF">CIMG_13590</name>
</gene>
<evidence type="ECO:0000256" key="3">
    <source>
        <dbReference type="ARBA" id="ARBA00023125"/>
    </source>
</evidence>
<dbReference type="InterPro" id="IPR051711">
    <property type="entry name" value="Stress_Response_Reg"/>
</dbReference>
<dbReference type="SMART" id="SM00906">
    <property type="entry name" value="Fungal_trans"/>
    <property type="match status" value="1"/>
</dbReference>
<dbReference type="OrthoDB" id="4064873at2759"/>
<evidence type="ECO:0000256" key="6">
    <source>
        <dbReference type="SAM" id="MobiDB-lite"/>
    </source>
</evidence>
<dbReference type="GO" id="GO:0006351">
    <property type="term" value="P:DNA-templated transcription"/>
    <property type="evidence" value="ECO:0007669"/>
    <property type="project" value="InterPro"/>
</dbReference>
<keyword evidence="4" id="KW-0804">Transcription</keyword>
<proteinExistence type="predicted"/>
<dbReference type="GO" id="GO:0045944">
    <property type="term" value="P:positive regulation of transcription by RNA polymerase II"/>
    <property type="evidence" value="ECO:0007669"/>
    <property type="project" value="TreeGrafter"/>
</dbReference>
<dbReference type="PANTHER" id="PTHR47540">
    <property type="entry name" value="THIAMINE REPRESSIBLE GENES REGULATORY PROTEIN THI5"/>
    <property type="match status" value="1"/>
</dbReference>
<dbReference type="EMBL" id="GG704915">
    <property type="protein sequence ID" value="EAS28047.3"/>
    <property type="molecule type" value="Genomic_DNA"/>
</dbReference>
<feature type="region of interest" description="Disordered" evidence="6">
    <location>
        <begin position="73"/>
        <end position="99"/>
    </location>
</feature>
<dbReference type="KEGG" id="cim:CIMG_13590"/>
<dbReference type="GO" id="GO:0005634">
    <property type="term" value="C:nucleus"/>
    <property type="evidence" value="ECO:0007669"/>
    <property type="project" value="UniProtKB-SubCell"/>
</dbReference>
<evidence type="ECO:0000256" key="2">
    <source>
        <dbReference type="ARBA" id="ARBA00023015"/>
    </source>
</evidence>
<reference evidence="9" key="2">
    <citation type="journal article" date="2010" name="Genome Res.">
        <title>Population genomic sequencing of Coccidioides fungi reveals recent hybridization and transposon control.</title>
        <authorList>
            <person name="Neafsey D.E."/>
            <person name="Barker B.M."/>
            <person name="Sharpton T.J."/>
            <person name="Stajich J.E."/>
            <person name="Park D.J."/>
            <person name="Whiston E."/>
            <person name="Hung C.-Y."/>
            <person name="McMahan C."/>
            <person name="White J."/>
            <person name="Sykes S."/>
            <person name="Heiman D."/>
            <person name="Young S."/>
            <person name="Zeng Q."/>
            <person name="Abouelleil A."/>
            <person name="Aftuck L."/>
            <person name="Bessette D."/>
            <person name="Brown A."/>
            <person name="FitzGerald M."/>
            <person name="Lui A."/>
            <person name="Macdonald J.P."/>
            <person name="Priest M."/>
            <person name="Orbach M.J."/>
            <person name="Galgiani J.N."/>
            <person name="Kirkland T.N."/>
            <person name="Cole G.T."/>
            <person name="Birren B.W."/>
            <person name="Henn M.R."/>
            <person name="Taylor J.W."/>
            <person name="Rounsley S.D."/>
        </authorList>
    </citation>
    <scope>GENOME REANNOTATION</scope>
    <source>
        <strain evidence="9">RS</strain>
    </source>
</reference>